<protein>
    <submittedName>
        <fullName evidence="2">VolA/Pla-1 family phospholipase</fullName>
    </submittedName>
</protein>
<dbReference type="Gene3D" id="3.40.50.1820">
    <property type="entry name" value="alpha/beta hydrolase"/>
    <property type="match status" value="1"/>
</dbReference>
<evidence type="ECO:0000313" key="2">
    <source>
        <dbReference type="EMBL" id="MFD2094357.1"/>
    </source>
</evidence>
<dbReference type="EMBL" id="JBHUHT010000003">
    <property type="protein sequence ID" value="MFD2094357.1"/>
    <property type="molecule type" value="Genomic_DNA"/>
</dbReference>
<comment type="caution">
    <text evidence="2">The sequence shown here is derived from an EMBL/GenBank/DDBJ whole genome shotgun (WGS) entry which is preliminary data.</text>
</comment>
<dbReference type="InterPro" id="IPR029058">
    <property type="entry name" value="AB_hydrolase_fold"/>
</dbReference>
<dbReference type="InterPro" id="IPR020009">
    <property type="entry name" value="VolA/Pla-1/cef"/>
</dbReference>
<dbReference type="InterPro" id="IPR025920">
    <property type="entry name" value="Lipase_bact_N"/>
</dbReference>
<dbReference type="SUPFAM" id="SSF53474">
    <property type="entry name" value="alpha/beta-Hydrolases"/>
    <property type="match status" value="1"/>
</dbReference>
<organism evidence="2 3">
    <name type="scientific">Corallincola platygyrae</name>
    <dbReference type="NCBI Taxonomy" id="1193278"/>
    <lineage>
        <taxon>Bacteria</taxon>
        <taxon>Pseudomonadati</taxon>
        <taxon>Pseudomonadota</taxon>
        <taxon>Gammaproteobacteria</taxon>
        <taxon>Alteromonadales</taxon>
        <taxon>Psychromonadaceae</taxon>
        <taxon>Corallincola</taxon>
    </lineage>
</organism>
<name>A0ABW4XFU2_9GAMM</name>
<dbReference type="PROSITE" id="PS51257">
    <property type="entry name" value="PROKAR_LIPOPROTEIN"/>
    <property type="match status" value="1"/>
</dbReference>
<evidence type="ECO:0000259" key="1">
    <source>
        <dbReference type="Pfam" id="PF12262"/>
    </source>
</evidence>
<keyword evidence="3" id="KW-1185">Reference proteome</keyword>
<dbReference type="Pfam" id="PF12262">
    <property type="entry name" value="Lipase_bact_N"/>
    <property type="match status" value="1"/>
</dbReference>
<proteinExistence type="predicted"/>
<sequence length="814" mass="84310">MKKLLLTLAVTSALGLTACDDESLDDARKEAEQNPVIEISTIAYDPSNGVLPVPNDLLASGTTDGTLNIPVADPTDYSNPQVAINGLDGWSMSHPMSIDVLTADGVDIDEASAAAPGAVRIFETIFGSPLAPPECAEVPTGAACMVVAELQFGVDFITQANGDAIAIVPLRPLKPATGYMVTTTTALMDTESRPVYASSTYSLVKQDINEKPLGTESQLALQGAVNSYEAAMAAFGVDPETITYTGAMTTQSIADVSALNRLSMIADPATTPVLMPPTDTMMTVADLLAAQGITDPNTLAVASTALLHSSTLTNVPYYLEYPGLENCDLTELATTQACDGINSRWMAAGDSPVTILGAVESGALPPEAVAASCPDADLTNPATLVGCEILGTDGNPIMLDAERHLTKFNPLAKPTTLQTLEVLVTIPDTSDAANGVRTALGLPTISATPAAGWPVVIFGHGLGGAKDQNVAIAGMFAAQGIAMLSIDAPLHGSRGWDANMDGVYEISASQGMIALDPVTYANASLLVYVKLDNLLTTRDNFRQSINDHLALRMGINSLAQAAPGVFDASKVSISGISLGGINTVMTAAVGNLPLVDPTSGTELPPYYAFNVVAPNVPTQGLAGVFAYSESFGPIVEAGLTSTDTFMEVLSEATGLSIEELEALQANDPEQYQALVDAVYPAFLSEFVFAAQTVVDSSDPVGYASLLAAQDVPLYLAEVIGDTVLPNDNSAFGLPLSGTEPLIRTLGLAGVDSTVAGDPYVRGAVRFVDSAHSSLLDPTVNAATTLEMQTQLAVYIASGGATILVTNDSVVQPVM</sequence>
<dbReference type="RefSeq" id="WP_345337811.1">
    <property type="nucleotide sequence ID" value="NZ_BAABLI010000003.1"/>
</dbReference>
<accession>A0ABW4XFU2</accession>
<gene>
    <name evidence="2" type="ORF">ACFSJ3_00030</name>
</gene>
<evidence type="ECO:0000313" key="3">
    <source>
        <dbReference type="Proteomes" id="UP001597380"/>
    </source>
</evidence>
<dbReference type="NCBIfam" id="TIGR03502">
    <property type="entry name" value="lipase_Pla1_cef"/>
    <property type="match status" value="1"/>
</dbReference>
<feature type="domain" description="Bacterial virulence factor lipase N-terminal" evidence="1">
    <location>
        <begin position="57"/>
        <end position="255"/>
    </location>
</feature>
<reference evidence="3" key="1">
    <citation type="journal article" date="2019" name="Int. J. Syst. Evol. Microbiol.">
        <title>The Global Catalogue of Microorganisms (GCM) 10K type strain sequencing project: providing services to taxonomists for standard genome sequencing and annotation.</title>
        <authorList>
            <consortium name="The Broad Institute Genomics Platform"/>
            <consortium name="The Broad Institute Genome Sequencing Center for Infectious Disease"/>
            <person name="Wu L."/>
            <person name="Ma J."/>
        </authorList>
    </citation>
    <scope>NUCLEOTIDE SEQUENCE [LARGE SCALE GENOMIC DNA]</scope>
    <source>
        <strain evidence="3">CGMCC 1.10992</strain>
    </source>
</reference>
<dbReference type="Proteomes" id="UP001597380">
    <property type="component" value="Unassembled WGS sequence"/>
</dbReference>